<dbReference type="Pfam" id="PF11807">
    <property type="entry name" value="UstYa"/>
    <property type="match status" value="1"/>
</dbReference>
<keyword evidence="6 10" id="KW-0472">Membrane</keyword>
<evidence type="ECO:0000256" key="8">
    <source>
        <dbReference type="ARBA" id="ARBA00035112"/>
    </source>
</evidence>
<dbReference type="AlphaFoldDB" id="A0AAV9G8A6"/>
<evidence type="ECO:0000313" key="11">
    <source>
        <dbReference type="EMBL" id="KAK4443761.1"/>
    </source>
</evidence>
<organism evidence="11 12">
    <name type="scientific">Podospora aff. communis PSN243</name>
    <dbReference type="NCBI Taxonomy" id="3040156"/>
    <lineage>
        <taxon>Eukaryota</taxon>
        <taxon>Fungi</taxon>
        <taxon>Dikarya</taxon>
        <taxon>Ascomycota</taxon>
        <taxon>Pezizomycotina</taxon>
        <taxon>Sordariomycetes</taxon>
        <taxon>Sordariomycetidae</taxon>
        <taxon>Sordariales</taxon>
        <taxon>Podosporaceae</taxon>
        <taxon>Podospora</taxon>
    </lineage>
</organism>
<sequence>MMDHEEGEHLLETCPPKLPPPQPAKKRERVLQLCIFLSVLANVILISLLLVSGSLCKEGRGESPVQGQYGDGFSTDLEPSRIASEVVLKDFTGGLGLDWDRQLVRVDGGHEYIGKPSREVDEAWGRLLEGILTFLRPRQYVDLDKDEMDMTGWTFQWPESGLFLTGLDVYHSLHCLNRLRQALHPEFYPVPSSQKDDIGHCINHIRQALQCHADLTPSRWTLDGSRIQLLTDTRHTCRNWDKIHAWAVAHRTRLGDIESWKNGSLVIADY</sequence>
<keyword evidence="7" id="KW-0325">Glycoprotein</keyword>
<feature type="region of interest" description="Disordered" evidence="9">
    <location>
        <begin position="1"/>
        <end position="22"/>
    </location>
</feature>
<reference evidence="11" key="2">
    <citation type="submission" date="2023-05" db="EMBL/GenBank/DDBJ databases">
        <authorList>
            <consortium name="Lawrence Berkeley National Laboratory"/>
            <person name="Steindorff A."/>
            <person name="Hensen N."/>
            <person name="Bonometti L."/>
            <person name="Westerberg I."/>
            <person name="Brannstrom I.O."/>
            <person name="Guillou S."/>
            <person name="Cros-Aarteil S."/>
            <person name="Calhoun S."/>
            <person name="Haridas S."/>
            <person name="Kuo A."/>
            <person name="Mondo S."/>
            <person name="Pangilinan J."/>
            <person name="Riley R."/>
            <person name="Labutti K."/>
            <person name="Andreopoulos B."/>
            <person name="Lipzen A."/>
            <person name="Chen C."/>
            <person name="Yanf M."/>
            <person name="Daum C."/>
            <person name="Ng V."/>
            <person name="Clum A."/>
            <person name="Ohm R."/>
            <person name="Martin F."/>
            <person name="Silar P."/>
            <person name="Natvig D."/>
            <person name="Lalanne C."/>
            <person name="Gautier V."/>
            <person name="Ament-Velasquez S.L."/>
            <person name="Kruys A."/>
            <person name="Hutchinson M.I."/>
            <person name="Powell A.J."/>
            <person name="Barry K."/>
            <person name="Miller A.N."/>
            <person name="Grigoriev I.V."/>
            <person name="Debuchy R."/>
            <person name="Gladieux P."/>
            <person name="Thoren M.H."/>
            <person name="Johannesson H."/>
        </authorList>
    </citation>
    <scope>NUCLEOTIDE SEQUENCE</scope>
    <source>
        <strain evidence="11">PSN243</strain>
    </source>
</reference>
<comment type="subcellular location">
    <subcellularLocation>
        <location evidence="1">Membrane</location>
        <topology evidence="1">Single-pass membrane protein</topology>
    </subcellularLocation>
</comment>
<keyword evidence="4 10" id="KW-1133">Transmembrane helix</keyword>
<evidence type="ECO:0000256" key="1">
    <source>
        <dbReference type="ARBA" id="ARBA00004167"/>
    </source>
</evidence>
<keyword evidence="3 10" id="KW-0812">Transmembrane</keyword>
<proteinExistence type="inferred from homology"/>
<dbReference type="PANTHER" id="PTHR33365">
    <property type="entry name" value="YALI0B05434P"/>
    <property type="match status" value="1"/>
</dbReference>
<evidence type="ECO:0008006" key="13">
    <source>
        <dbReference type="Google" id="ProtNLM"/>
    </source>
</evidence>
<gene>
    <name evidence="11" type="ORF">QBC34DRAFT_452359</name>
</gene>
<protein>
    <recommendedName>
        <fullName evidence="13">Cyclochlorotine biosynthesis protein O</fullName>
    </recommendedName>
</protein>
<evidence type="ECO:0000256" key="2">
    <source>
        <dbReference type="ARBA" id="ARBA00004685"/>
    </source>
</evidence>
<dbReference type="Proteomes" id="UP001321760">
    <property type="component" value="Unassembled WGS sequence"/>
</dbReference>
<evidence type="ECO:0000256" key="7">
    <source>
        <dbReference type="ARBA" id="ARBA00023180"/>
    </source>
</evidence>
<feature type="compositionally biased region" description="Basic and acidic residues" evidence="9">
    <location>
        <begin position="1"/>
        <end position="11"/>
    </location>
</feature>
<accession>A0AAV9G8A6</accession>
<dbReference type="PANTHER" id="PTHR33365:SF4">
    <property type="entry name" value="CYCLOCHLOROTINE BIOSYNTHESIS PROTEIN O"/>
    <property type="match status" value="1"/>
</dbReference>
<keyword evidence="12" id="KW-1185">Reference proteome</keyword>
<evidence type="ECO:0000256" key="10">
    <source>
        <dbReference type="SAM" id="Phobius"/>
    </source>
</evidence>
<evidence type="ECO:0000313" key="12">
    <source>
        <dbReference type="Proteomes" id="UP001321760"/>
    </source>
</evidence>
<evidence type="ECO:0000256" key="5">
    <source>
        <dbReference type="ARBA" id="ARBA00023026"/>
    </source>
</evidence>
<evidence type="ECO:0000256" key="3">
    <source>
        <dbReference type="ARBA" id="ARBA00022692"/>
    </source>
</evidence>
<dbReference type="EMBL" id="MU865987">
    <property type="protein sequence ID" value="KAK4443761.1"/>
    <property type="molecule type" value="Genomic_DNA"/>
</dbReference>
<dbReference type="InterPro" id="IPR021765">
    <property type="entry name" value="UstYa-like"/>
</dbReference>
<keyword evidence="5" id="KW-0843">Virulence</keyword>
<feature type="transmembrane region" description="Helical" evidence="10">
    <location>
        <begin position="30"/>
        <end position="51"/>
    </location>
</feature>
<name>A0AAV9G8A6_9PEZI</name>
<evidence type="ECO:0000256" key="4">
    <source>
        <dbReference type="ARBA" id="ARBA00022989"/>
    </source>
</evidence>
<evidence type="ECO:0000256" key="9">
    <source>
        <dbReference type="SAM" id="MobiDB-lite"/>
    </source>
</evidence>
<reference evidence="11" key="1">
    <citation type="journal article" date="2023" name="Mol. Phylogenet. Evol.">
        <title>Genome-scale phylogeny and comparative genomics of the fungal order Sordariales.</title>
        <authorList>
            <person name="Hensen N."/>
            <person name="Bonometti L."/>
            <person name="Westerberg I."/>
            <person name="Brannstrom I.O."/>
            <person name="Guillou S."/>
            <person name="Cros-Aarteil S."/>
            <person name="Calhoun S."/>
            <person name="Haridas S."/>
            <person name="Kuo A."/>
            <person name="Mondo S."/>
            <person name="Pangilinan J."/>
            <person name="Riley R."/>
            <person name="LaButti K."/>
            <person name="Andreopoulos B."/>
            <person name="Lipzen A."/>
            <person name="Chen C."/>
            <person name="Yan M."/>
            <person name="Daum C."/>
            <person name="Ng V."/>
            <person name="Clum A."/>
            <person name="Steindorff A."/>
            <person name="Ohm R.A."/>
            <person name="Martin F."/>
            <person name="Silar P."/>
            <person name="Natvig D.O."/>
            <person name="Lalanne C."/>
            <person name="Gautier V."/>
            <person name="Ament-Velasquez S.L."/>
            <person name="Kruys A."/>
            <person name="Hutchinson M.I."/>
            <person name="Powell A.J."/>
            <person name="Barry K."/>
            <person name="Miller A.N."/>
            <person name="Grigoriev I.V."/>
            <person name="Debuchy R."/>
            <person name="Gladieux P."/>
            <person name="Hiltunen Thoren M."/>
            <person name="Johannesson H."/>
        </authorList>
    </citation>
    <scope>NUCLEOTIDE SEQUENCE</scope>
    <source>
        <strain evidence="11">PSN243</strain>
    </source>
</reference>
<comment type="caution">
    <text evidence="11">The sequence shown here is derived from an EMBL/GenBank/DDBJ whole genome shotgun (WGS) entry which is preliminary data.</text>
</comment>
<comment type="similarity">
    <text evidence="8">Belongs to the ustYa family.</text>
</comment>
<dbReference type="GO" id="GO:0043386">
    <property type="term" value="P:mycotoxin biosynthetic process"/>
    <property type="evidence" value="ECO:0007669"/>
    <property type="project" value="InterPro"/>
</dbReference>
<comment type="pathway">
    <text evidence="2">Mycotoxin biosynthesis.</text>
</comment>
<evidence type="ECO:0000256" key="6">
    <source>
        <dbReference type="ARBA" id="ARBA00023136"/>
    </source>
</evidence>
<dbReference type="GO" id="GO:0016020">
    <property type="term" value="C:membrane"/>
    <property type="evidence" value="ECO:0007669"/>
    <property type="project" value="UniProtKB-SubCell"/>
</dbReference>